<dbReference type="InterPro" id="IPR045231">
    <property type="entry name" value="Yip1/4-like"/>
</dbReference>
<keyword evidence="5 6" id="KW-0472">Membrane</keyword>
<sequence>MYNQGPPQGAPYEQSYGYANQNYGAPQGGMYGAPNSGGHSSYPGGQGFVQPQYAQPNEVPSQQGAWFSGDMNGANMRAPIAGSMGNLGDQGGVSFSNGDDFENEPPLLEELGINFEHIWTKTQAVLIPTKEVSEHIFDDADLAGPLVFAFGFGTLLLLNAKVHYGYIYGFGLVGCLSMWALMNLISPSKTIDVFRVCSVLGYSWLPIILLAAINIVVPIKGLKLIGFALAFLCVGWSTQAATRFFDKYLHMQEQRWLIAYPTAMVYTCFVLITVF</sequence>
<feature type="transmembrane region" description="Helical" evidence="6">
    <location>
        <begin position="225"/>
        <end position="245"/>
    </location>
</feature>
<evidence type="ECO:0000256" key="6">
    <source>
        <dbReference type="RuleBase" id="RU361264"/>
    </source>
</evidence>
<proteinExistence type="inferred from homology"/>
<dbReference type="GO" id="GO:0006888">
    <property type="term" value="P:endoplasmic reticulum to Golgi vesicle-mediated transport"/>
    <property type="evidence" value="ECO:0007669"/>
    <property type="project" value="InterPro"/>
</dbReference>
<evidence type="ECO:0000313" key="9">
    <source>
        <dbReference type="Proteomes" id="UP000481153"/>
    </source>
</evidence>
<name>A0A6G0WND3_9STRA</name>
<evidence type="ECO:0000313" key="8">
    <source>
        <dbReference type="EMBL" id="KAF0728865.1"/>
    </source>
</evidence>
<gene>
    <name evidence="8" type="ORF">Ae201684_013434</name>
</gene>
<evidence type="ECO:0000256" key="3">
    <source>
        <dbReference type="ARBA" id="ARBA00022692"/>
    </source>
</evidence>
<evidence type="ECO:0000256" key="1">
    <source>
        <dbReference type="ARBA" id="ARBA00004141"/>
    </source>
</evidence>
<feature type="transmembrane region" description="Helical" evidence="6">
    <location>
        <begin position="197"/>
        <end position="219"/>
    </location>
</feature>
<evidence type="ECO:0000256" key="2">
    <source>
        <dbReference type="ARBA" id="ARBA00010596"/>
    </source>
</evidence>
<keyword evidence="4 6" id="KW-1133">Transmembrane helix</keyword>
<dbReference type="VEuPathDB" id="FungiDB:AeMF1_010775"/>
<dbReference type="InterPro" id="IPR006977">
    <property type="entry name" value="Yip1_dom"/>
</dbReference>
<evidence type="ECO:0000256" key="4">
    <source>
        <dbReference type="ARBA" id="ARBA00022989"/>
    </source>
</evidence>
<evidence type="ECO:0000259" key="7">
    <source>
        <dbReference type="Pfam" id="PF04893"/>
    </source>
</evidence>
<accession>A0A6G0WND3</accession>
<dbReference type="Proteomes" id="UP000481153">
    <property type="component" value="Unassembled WGS sequence"/>
</dbReference>
<dbReference type="PANTHER" id="PTHR21236">
    <property type="entry name" value="GOLGI MEMBRANE PROTEIN YIP1"/>
    <property type="match status" value="1"/>
</dbReference>
<dbReference type="GO" id="GO:0000139">
    <property type="term" value="C:Golgi membrane"/>
    <property type="evidence" value="ECO:0007669"/>
    <property type="project" value="UniProtKB-SubCell"/>
</dbReference>
<dbReference type="GO" id="GO:0048280">
    <property type="term" value="P:vesicle fusion with Golgi apparatus"/>
    <property type="evidence" value="ECO:0007669"/>
    <property type="project" value="TreeGrafter"/>
</dbReference>
<dbReference type="Pfam" id="PF04893">
    <property type="entry name" value="Yip1"/>
    <property type="match status" value="1"/>
</dbReference>
<evidence type="ECO:0000256" key="5">
    <source>
        <dbReference type="ARBA" id="ARBA00023136"/>
    </source>
</evidence>
<reference evidence="8 9" key="1">
    <citation type="submission" date="2019-07" db="EMBL/GenBank/DDBJ databases">
        <title>Genomics analysis of Aphanomyces spp. identifies a new class of oomycete effector associated with host adaptation.</title>
        <authorList>
            <person name="Gaulin E."/>
        </authorList>
    </citation>
    <scope>NUCLEOTIDE SEQUENCE [LARGE SCALE GENOMIC DNA]</scope>
    <source>
        <strain evidence="8 9">ATCC 201684</strain>
    </source>
</reference>
<feature type="transmembrane region" description="Helical" evidence="6">
    <location>
        <begin position="142"/>
        <end position="160"/>
    </location>
</feature>
<dbReference type="EMBL" id="VJMJ01000172">
    <property type="protein sequence ID" value="KAF0728865.1"/>
    <property type="molecule type" value="Genomic_DNA"/>
</dbReference>
<protein>
    <recommendedName>
        <fullName evidence="6">Protein YIPF</fullName>
    </recommendedName>
</protein>
<comment type="similarity">
    <text evidence="2 6">Belongs to the YIP1 family.</text>
</comment>
<dbReference type="GO" id="GO:0005802">
    <property type="term" value="C:trans-Golgi network"/>
    <property type="evidence" value="ECO:0007669"/>
    <property type="project" value="TreeGrafter"/>
</dbReference>
<organism evidence="8 9">
    <name type="scientific">Aphanomyces euteiches</name>
    <dbReference type="NCBI Taxonomy" id="100861"/>
    <lineage>
        <taxon>Eukaryota</taxon>
        <taxon>Sar</taxon>
        <taxon>Stramenopiles</taxon>
        <taxon>Oomycota</taxon>
        <taxon>Saprolegniomycetes</taxon>
        <taxon>Saprolegniales</taxon>
        <taxon>Verrucalvaceae</taxon>
        <taxon>Aphanomyces</taxon>
    </lineage>
</organism>
<feature type="transmembrane region" description="Helical" evidence="6">
    <location>
        <begin position="166"/>
        <end position="185"/>
    </location>
</feature>
<keyword evidence="3 6" id="KW-0812">Transmembrane</keyword>
<feature type="transmembrane region" description="Helical" evidence="6">
    <location>
        <begin position="257"/>
        <end position="274"/>
    </location>
</feature>
<dbReference type="PANTHER" id="PTHR21236:SF2">
    <property type="entry name" value="PROTEIN YIPF"/>
    <property type="match status" value="1"/>
</dbReference>
<comment type="subcellular location">
    <subcellularLocation>
        <location evidence="6">Golgi apparatus membrane</location>
        <topology evidence="6">Multi-pass membrane protein</topology>
    </subcellularLocation>
    <subcellularLocation>
        <location evidence="1">Membrane</location>
        <topology evidence="1">Multi-pass membrane protein</topology>
    </subcellularLocation>
</comment>
<keyword evidence="9" id="KW-1185">Reference proteome</keyword>
<comment type="caution">
    <text evidence="8">The sequence shown here is derived from an EMBL/GenBank/DDBJ whole genome shotgun (WGS) entry which is preliminary data.</text>
</comment>
<dbReference type="AlphaFoldDB" id="A0A6G0WND3"/>
<feature type="domain" description="Yip1" evidence="7">
    <location>
        <begin position="126"/>
        <end position="274"/>
    </location>
</feature>